<sequence length="73" mass="8370">MKLEQTSKLILFLQVLLTNIFCTEAYFKNNYALAQLQKCKLCEISFVLNGFRSLSTKVGILVQPKEQFCSAFN</sequence>
<dbReference type="Proteomes" id="UP000694428">
    <property type="component" value="Unplaced"/>
</dbReference>
<evidence type="ECO:0000256" key="1">
    <source>
        <dbReference type="SAM" id="SignalP"/>
    </source>
</evidence>
<dbReference type="Ensembl" id="ENSPSTT00000020146.1">
    <property type="protein sequence ID" value="ENSPSTP00000019229.1"/>
    <property type="gene ID" value="ENSPSTG00000013885.1"/>
</dbReference>
<accession>A0A8C9FQV8</accession>
<evidence type="ECO:0000313" key="3">
    <source>
        <dbReference type="Proteomes" id="UP000694428"/>
    </source>
</evidence>
<evidence type="ECO:0000313" key="2">
    <source>
        <dbReference type="Ensembl" id="ENSPSTP00000019229.1"/>
    </source>
</evidence>
<organism evidence="2 3">
    <name type="scientific">Pavo cristatus</name>
    <name type="common">Indian peafowl</name>
    <name type="synonym">Blue peafowl</name>
    <dbReference type="NCBI Taxonomy" id="9049"/>
    <lineage>
        <taxon>Eukaryota</taxon>
        <taxon>Metazoa</taxon>
        <taxon>Chordata</taxon>
        <taxon>Craniata</taxon>
        <taxon>Vertebrata</taxon>
        <taxon>Euteleostomi</taxon>
        <taxon>Archelosauria</taxon>
        <taxon>Archosauria</taxon>
        <taxon>Dinosauria</taxon>
        <taxon>Saurischia</taxon>
        <taxon>Theropoda</taxon>
        <taxon>Coelurosauria</taxon>
        <taxon>Aves</taxon>
        <taxon>Neognathae</taxon>
        <taxon>Galloanserae</taxon>
        <taxon>Galliformes</taxon>
        <taxon>Phasianidae</taxon>
        <taxon>Phasianinae</taxon>
        <taxon>Pavo</taxon>
    </lineage>
</organism>
<protein>
    <recommendedName>
        <fullName evidence="4">Secreted protein</fullName>
    </recommendedName>
</protein>
<reference evidence="2" key="1">
    <citation type="submission" date="2025-08" db="UniProtKB">
        <authorList>
            <consortium name="Ensembl"/>
        </authorList>
    </citation>
    <scope>IDENTIFICATION</scope>
</reference>
<keyword evidence="1" id="KW-0732">Signal</keyword>
<keyword evidence="3" id="KW-1185">Reference proteome</keyword>
<name>A0A8C9FQV8_PAVCR</name>
<evidence type="ECO:0008006" key="4">
    <source>
        <dbReference type="Google" id="ProtNLM"/>
    </source>
</evidence>
<proteinExistence type="predicted"/>
<feature type="signal peptide" evidence="1">
    <location>
        <begin position="1"/>
        <end position="25"/>
    </location>
</feature>
<reference evidence="2" key="2">
    <citation type="submission" date="2025-09" db="UniProtKB">
        <authorList>
            <consortium name="Ensembl"/>
        </authorList>
    </citation>
    <scope>IDENTIFICATION</scope>
</reference>
<feature type="chain" id="PRO_5034556139" description="Secreted protein" evidence="1">
    <location>
        <begin position="26"/>
        <end position="73"/>
    </location>
</feature>
<dbReference type="AlphaFoldDB" id="A0A8C9FQV8"/>